<dbReference type="Proteomes" id="UP000447873">
    <property type="component" value="Unassembled WGS sequence"/>
</dbReference>
<protein>
    <submittedName>
        <fullName evidence="1">Uncharacterized protein</fullName>
    </submittedName>
</protein>
<evidence type="ECO:0000313" key="1">
    <source>
        <dbReference type="EMBL" id="KAE9966350.1"/>
    </source>
</evidence>
<dbReference type="EMBL" id="WNWS01000522">
    <property type="protein sequence ID" value="KAE9966350.1"/>
    <property type="molecule type" value="Genomic_DNA"/>
</dbReference>
<organism evidence="1 2">
    <name type="scientific">Venturia inaequalis</name>
    <name type="common">Apple scab fungus</name>
    <dbReference type="NCBI Taxonomy" id="5025"/>
    <lineage>
        <taxon>Eukaryota</taxon>
        <taxon>Fungi</taxon>
        <taxon>Dikarya</taxon>
        <taxon>Ascomycota</taxon>
        <taxon>Pezizomycotina</taxon>
        <taxon>Dothideomycetes</taxon>
        <taxon>Pleosporomycetidae</taxon>
        <taxon>Venturiales</taxon>
        <taxon>Venturiaceae</taxon>
        <taxon>Venturia</taxon>
    </lineage>
</organism>
<evidence type="ECO:0000313" key="2">
    <source>
        <dbReference type="Proteomes" id="UP000447873"/>
    </source>
</evidence>
<proteinExistence type="predicted"/>
<accession>A0A8H3UAH7</accession>
<gene>
    <name evidence="1" type="ORF">EG328_008991</name>
</gene>
<sequence>MKNGGKFNNPQLGPVQAIAYRGLIKFSDRKYATSTNLFAGPKRVEEHPKDIIDATKYRPNDTSLLLLDLAQNLQSAGHWLSIYRPYEAGHHADDASFKRIQGYA</sequence>
<comment type="caution">
    <text evidence="1">The sequence shown here is derived from an EMBL/GenBank/DDBJ whole genome shotgun (WGS) entry which is preliminary data.</text>
</comment>
<dbReference type="AlphaFoldDB" id="A0A8H3UAH7"/>
<name>A0A8H3UAH7_VENIN</name>
<reference evidence="1 2" key="1">
    <citation type="submission" date="2018-12" db="EMBL/GenBank/DDBJ databases">
        <title>Venturia inaequalis Genome Resource.</title>
        <authorList>
            <person name="Lichtner F.J."/>
        </authorList>
    </citation>
    <scope>NUCLEOTIDE SEQUENCE [LARGE SCALE GENOMIC DNA]</scope>
    <source>
        <strain evidence="1 2">120213</strain>
    </source>
</reference>